<reference evidence="7" key="2">
    <citation type="submission" date="2025-09" db="UniProtKB">
        <authorList>
            <consortium name="Ensembl"/>
        </authorList>
    </citation>
    <scope>IDENTIFICATION</scope>
</reference>
<evidence type="ECO:0000259" key="6">
    <source>
        <dbReference type="PROSITE" id="PS50209"/>
    </source>
</evidence>
<keyword evidence="5" id="KW-0395">Inflammatory response</keyword>
<accession>A0A8C1Q3R8</accession>
<evidence type="ECO:0000313" key="8">
    <source>
        <dbReference type="Proteomes" id="UP000694427"/>
    </source>
</evidence>
<keyword evidence="2" id="KW-0963">Cytoplasm</keyword>
<dbReference type="InterPro" id="IPR033516">
    <property type="entry name" value="CARD8/ASC/NALP1_CARD"/>
</dbReference>
<dbReference type="PANTHER" id="PTHR46985:SF2">
    <property type="entry name" value="APOPTOSIS-ASSOCIATED SPECK-LIKE PROTEIN CONTAINING A CARD"/>
    <property type="match status" value="1"/>
</dbReference>
<dbReference type="GO" id="GO:0045087">
    <property type="term" value="P:innate immune response"/>
    <property type="evidence" value="ECO:0007669"/>
    <property type="project" value="UniProtKB-KW"/>
</dbReference>
<dbReference type="PROSITE" id="PS50209">
    <property type="entry name" value="CARD"/>
    <property type="match status" value="1"/>
</dbReference>
<protein>
    <submittedName>
        <fullName evidence="7">Si:ch211-66k16.27</fullName>
    </submittedName>
</protein>
<dbReference type="InterPro" id="IPR051249">
    <property type="entry name" value="NLRP_Inflammasome"/>
</dbReference>
<evidence type="ECO:0000256" key="2">
    <source>
        <dbReference type="ARBA" id="ARBA00022490"/>
    </source>
</evidence>
<sequence length="138" mass="16134">MYCIYSKGDISKISPVVSQSFNYKCTTTLWNIKKKNLLAQFVDDRFAVLVQRVTSVMAIADELKNKGMIHNEKYSEIRAEQTSQGKMRKLFEALNAGGDRVKKDFYYALRNHEPYLFRELGEHFFFTFSCSFLMLKSQ</sequence>
<feature type="domain" description="CARD" evidence="6">
    <location>
        <begin position="34"/>
        <end position="124"/>
    </location>
</feature>
<evidence type="ECO:0000313" key="7">
    <source>
        <dbReference type="Ensembl" id="ENSCCRP00010111799.1"/>
    </source>
</evidence>
<dbReference type="GO" id="GO:0005829">
    <property type="term" value="C:cytosol"/>
    <property type="evidence" value="ECO:0007669"/>
    <property type="project" value="UniProtKB-SubCell"/>
</dbReference>
<keyword evidence="4" id="KW-0391">Immunity</keyword>
<keyword evidence="8" id="KW-1185">Reference proteome</keyword>
<dbReference type="Proteomes" id="UP000694427">
    <property type="component" value="Unplaced"/>
</dbReference>
<evidence type="ECO:0000256" key="4">
    <source>
        <dbReference type="ARBA" id="ARBA00022859"/>
    </source>
</evidence>
<name>A0A8C1Q3R8_CYPCA</name>
<keyword evidence="3" id="KW-0399">Innate immunity</keyword>
<dbReference type="GO" id="GO:0042981">
    <property type="term" value="P:regulation of apoptotic process"/>
    <property type="evidence" value="ECO:0007669"/>
    <property type="project" value="InterPro"/>
</dbReference>
<dbReference type="Pfam" id="PF00619">
    <property type="entry name" value="CARD"/>
    <property type="match status" value="1"/>
</dbReference>
<dbReference type="Gene3D" id="1.10.533.10">
    <property type="entry name" value="Death Domain, Fas"/>
    <property type="match status" value="1"/>
</dbReference>
<reference evidence="7" key="1">
    <citation type="submission" date="2025-08" db="UniProtKB">
        <authorList>
            <consortium name="Ensembl"/>
        </authorList>
    </citation>
    <scope>IDENTIFICATION</scope>
</reference>
<dbReference type="AlphaFoldDB" id="A0A8C1Q3R8"/>
<dbReference type="InterPro" id="IPR001315">
    <property type="entry name" value="CARD"/>
</dbReference>
<dbReference type="Ensembl" id="ENSCCRT00010124377.1">
    <property type="protein sequence ID" value="ENSCCRP00010111799.1"/>
    <property type="gene ID" value="ENSCCRG00010049255.1"/>
</dbReference>
<dbReference type="GO" id="GO:0006954">
    <property type="term" value="P:inflammatory response"/>
    <property type="evidence" value="ECO:0007669"/>
    <property type="project" value="UniProtKB-KW"/>
</dbReference>
<comment type="subcellular location">
    <subcellularLocation>
        <location evidence="1">Cytoplasm</location>
        <location evidence="1">Cytosol</location>
    </subcellularLocation>
</comment>
<evidence type="ECO:0000256" key="1">
    <source>
        <dbReference type="ARBA" id="ARBA00004514"/>
    </source>
</evidence>
<dbReference type="SUPFAM" id="SSF47986">
    <property type="entry name" value="DEATH domain"/>
    <property type="match status" value="1"/>
</dbReference>
<evidence type="ECO:0000256" key="5">
    <source>
        <dbReference type="ARBA" id="ARBA00023198"/>
    </source>
</evidence>
<dbReference type="FunFam" id="1.10.533.10:FF:000013">
    <property type="entry name" value="Apoptosis-associated speck-like protein containing a CARD"/>
    <property type="match status" value="1"/>
</dbReference>
<dbReference type="PANTHER" id="PTHR46985">
    <property type="entry name" value="NACHT, LRR AND PYD DOMAINS-CONTAINING PROTEIN 1"/>
    <property type="match status" value="1"/>
</dbReference>
<evidence type="ECO:0000256" key="3">
    <source>
        <dbReference type="ARBA" id="ARBA00022588"/>
    </source>
</evidence>
<organism evidence="7 8">
    <name type="scientific">Cyprinus carpio</name>
    <name type="common">Common carp</name>
    <dbReference type="NCBI Taxonomy" id="7962"/>
    <lineage>
        <taxon>Eukaryota</taxon>
        <taxon>Metazoa</taxon>
        <taxon>Chordata</taxon>
        <taxon>Craniata</taxon>
        <taxon>Vertebrata</taxon>
        <taxon>Euteleostomi</taxon>
        <taxon>Actinopterygii</taxon>
        <taxon>Neopterygii</taxon>
        <taxon>Teleostei</taxon>
        <taxon>Ostariophysi</taxon>
        <taxon>Cypriniformes</taxon>
        <taxon>Cyprinidae</taxon>
        <taxon>Cyprininae</taxon>
        <taxon>Cyprinus</taxon>
    </lineage>
</organism>
<dbReference type="InterPro" id="IPR011029">
    <property type="entry name" value="DEATH-like_dom_sf"/>
</dbReference>
<dbReference type="CDD" id="cd08330">
    <property type="entry name" value="CARD_ASC_NALP1"/>
    <property type="match status" value="1"/>
</dbReference>
<proteinExistence type="predicted"/>